<evidence type="ECO:0000313" key="2">
    <source>
        <dbReference type="EMBL" id="QGU01270.1"/>
    </source>
</evidence>
<reference evidence="3" key="1">
    <citation type="submission" date="2019-11" db="EMBL/GenBank/DDBJ databases">
        <title>Complete genome sequence of Corynebacterium kalinowskii 1959, a novel Corynebacterium species isolated from soil of a small paddock in Vilsendorf, Germany.</title>
        <authorList>
            <person name="Schaffert L."/>
            <person name="Ruwe M."/>
            <person name="Milse J."/>
            <person name="Hanuschka K."/>
            <person name="Ortseifen V."/>
            <person name="Droste J."/>
            <person name="Brandt D."/>
            <person name="Schlueter L."/>
            <person name="Kutter Y."/>
            <person name="Vinke S."/>
            <person name="Viehoefer P."/>
            <person name="Jacob L."/>
            <person name="Luebke N.-C."/>
            <person name="Schulte-Berndt E."/>
            <person name="Hain C."/>
            <person name="Linder M."/>
            <person name="Schmidt P."/>
            <person name="Wollenschlaeger L."/>
            <person name="Luttermann T."/>
            <person name="Thieme E."/>
            <person name="Hassa J."/>
            <person name="Haak M."/>
            <person name="Wittchen M."/>
            <person name="Mentz A."/>
            <person name="Persicke M."/>
            <person name="Busche T."/>
            <person name="Ruckert C."/>
        </authorList>
    </citation>
    <scope>NUCLEOTIDE SEQUENCE [LARGE SCALE GENOMIC DNA]</scope>
    <source>
        <strain evidence="3">1959</strain>
    </source>
</reference>
<dbReference type="InterPro" id="IPR049713">
    <property type="entry name" value="Pr6Pr-like"/>
</dbReference>
<organism evidence="2 3">
    <name type="scientific">Corynebacterium kalinowskii</name>
    <dbReference type="NCBI Taxonomy" id="2675216"/>
    <lineage>
        <taxon>Bacteria</taxon>
        <taxon>Bacillati</taxon>
        <taxon>Actinomycetota</taxon>
        <taxon>Actinomycetes</taxon>
        <taxon>Mycobacteriales</taxon>
        <taxon>Corynebacteriaceae</taxon>
        <taxon>Corynebacterium</taxon>
    </lineage>
</organism>
<keyword evidence="1" id="KW-1133">Transmembrane helix</keyword>
<keyword evidence="1" id="KW-0812">Transmembrane</keyword>
<gene>
    <name evidence="2" type="ORF">CKALI_01855</name>
</gene>
<keyword evidence="3" id="KW-1185">Reference proteome</keyword>
<dbReference type="EMBL" id="CP046452">
    <property type="protein sequence ID" value="QGU01270.1"/>
    <property type="molecule type" value="Genomic_DNA"/>
</dbReference>
<dbReference type="AlphaFoldDB" id="A0A6B8VVE6"/>
<dbReference type="KEGG" id="ckw:CKALI_01855"/>
<dbReference type="Proteomes" id="UP000427071">
    <property type="component" value="Chromosome"/>
</dbReference>
<evidence type="ECO:0000256" key="1">
    <source>
        <dbReference type="SAM" id="Phobius"/>
    </source>
</evidence>
<feature type="transmembrane region" description="Helical" evidence="1">
    <location>
        <begin position="183"/>
        <end position="205"/>
    </location>
</feature>
<sequence>MRNLVRATGVIAGVLGGFAVALTGFATITTPFEDWPAFTTRRQRLLASYSYFTLWSNMLGAVVGAQYALGRRPARWAVARIDAVVMLIITGIIYNTILAKETTPTGLYAITNPITHGVMPVIVPLMWLIDRFIADEGDVNAKNAFYSLALPMLWSGWTFYRGASTQGYYPYSFLNVTTLGGRMVARNMAGVTASFVALVGVLGTAEKMIMRRAN</sequence>
<feature type="transmembrane region" description="Helical" evidence="1">
    <location>
        <begin position="76"/>
        <end position="94"/>
    </location>
</feature>
<evidence type="ECO:0000313" key="3">
    <source>
        <dbReference type="Proteomes" id="UP000427071"/>
    </source>
</evidence>
<proteinExistence type="predicted"/>
<feature type="transmembrane region" description="Helical" evidence="1">
    <location>
        <begin position="114"/>
        <end position="133"/>
    </location>
</feature>
<name>A0A6B8VVE6_9CORY</name>
<keyword evidence="1" id="KW-0472">Membrane</keyword>
<protein>
    <submittedName>
        <fullName evidence="2">Uncharacterized protein</fullName>
    </submittedName>
</protein>
<dbReference type="RefSeq" id="WP_156191689.1">
    <property type="nucleotide sequence ID" value="NZ_CP046452.1"/>
</dbReference>
<feature type="transmembrane region" description="Helical" evidence="1">
    <location>
        <begin position="7"/>
        <end position="28"/>
    </location>
</feature>
<feature type="transmembrane region" description="Helical" evidence="1">
    <location>
        <begin position="48"/>
        <end position="69"/>
    </location>
</feature>
<accession>A0A6B8VVE6</accession>
<dbReference type="NCBIfam" id="NF038065">
    <property type="entry name" value="Pr6Pr"/>
    <property type="match status" value="1"/>
</dbReference>